<dbReference type="InterPro" id="IPR027461">
    <property type="entry name" value="Carboxypeptidase_A_C_sf"/>
</dbReference>
<evidence type="ECO:0000256" key="6">
    <source>
        <dbReference type="SAM" id="MobiDB-lite"/>
    </source>
</evidence>
<keyword evidence="5" id="KW-0720">Serine protease</keyword>
<dbReference type="PIRSF" id="PIRSF028757">
    <property type="entry name" value="LD-carboxypeptidase"/>
    <property type="match status" value="1"/>
</dbReference>
<dbReference type="SUPFAM" id="SSF141986">
    <property type="entry name" value="LD-carboxypeptidase A C-terminal domain-like"/>
    <property type="match status" value="1"/>
</dbReference>
<keyword evidence="10" id="KW-1185">Reference proteome</keyword>
<dbReference type="Gene3D" id="3.40.50.10740">
    <property type="entry name" value="Class I glutamine amidotransferase-like"/>
    <property type="match status" value="1"/>
</dbReference>
<dbReference type="Pfam" id="PF02016">
    <property type="entry name" value="Peptidase_S66"/>
    <property type="match status" value="1"/>
</dbReference>
<evidence type="ECO:0000256" key="4">
    <source>
        <dbReference type="ARBA" id="ARBA00022801"/>
    </source>
</evidence>
<gene>
    <name evidence="9" type="ORF">G7066_11390</name>
</gene>
<evidence type="ECO:0000313" key="9">
    <source>
        <dbReference type="EMBL" id="QIM19026.1"/>
    </source>
</evidence>
<dbReference type="Gene3D" id="3.50.30.60">
    <property type="entry name" value="LD-carboxypeptidase A C-terminal domain-like"/>
    <property type="match status" value="1"/>
</dbReference>
<reference evidence="9 10" key="1">
    <citation type="submission" date="2020-03" db="EMBL/GenBank/DDBJ databases">
        <title>Leucobacter sp. nov., isolated from beetles.</title>
        <authorList>
            <person name="Hyun D.-W."/>
            <person name="Bae J.-W."/>
        </authorList>
    </citation>
    <scope>NUCLEOTIDE SEQUENCE [LARGE SCALE GENOMIC DNA]</scope>
    <source>
        <strain evidence="9 10">HDW9A</strain>
    </source>
</reference>
<evidence type="ECO:0000259" key="7">
    <source>
        <dbReference type="Pfam" id="PF02016"/>
    </source>
</evidence>
<dbReference type="Proteomes" id="UP000503441">
    <property type="component" value="Chromosome"/>
</dbReference>
<proteinExistence type="inferred from homology"/>
<accession>A0ABX6JXI3</accession>
<dbReference type="InterPro" id="IPR027478">
    <property type="entry name" value="LdcA_N"/>
</dbReference>
<dbReference type="CDD" id="cd07025">
    <property type="entry name" value="Peptidase_S66"/>
    <property type="match status" value="1"/>
</dbReference>
<evidence type="ECO:0000259" key="8">
    <source>
        <dbReference type="Pfam" id="PF17676"/>
    </source>
</evidence>
<evidence type="ECO:0000256" key="5">
    <source>
        <dbReference type="ARBA" id="ARBA00022825"/>
    </source>
</evidence>
<keyword evidence="3" id="KW-0645">Protease</keyword>
<feature type="domain" description="LD-carboxypeptidase C-terminal" evidence="8">
    <location>
        <begin position="192"/>
        <end position="304"/>
    </location>
</feature>
<name>A0ABX6JXI3_9MICO</name>
<evidence type="ECO:0000256" key="2">
    <source>
        <dbReference type="ARBA" id="ARBA00022645"/>
    </source>
</evidence>
<evidence type="ECO:0000313" key="10">
    <source>
        <dbReference type="Proteomes" id="UP000503441"/>
    </source>
</evidence>
<dbReference type="PANTHER" id="PTHR30237:SF2">
    <property type="entry name" value="MUREIN TETRAPEPTIDE CARBOXYPEPTIDASE"/>
    <property type="match status" value="1"/>
</dbReference>
<keyword evidence="4" id="KW-0378">Hydrolase</keyword>
<dbReference type="InterPro" id="IPR029062">
    <property type="entry name" value="Class_I_gatase-like"/>
</dbReference>
<feature type="region of interest" description="Disordered" evidence="6">
    <location>
        <begin position="1"/>
        <end position="22"/>
    </location>
</feature>
<dbReference type="EMBL" id="CP049933">
    <property type="protein sequence ID" value="QIM19026.1"/>
    <property type="molecule type" value="Genomic_DNA"/>
</dbReference>
<comment type="similarity">
    <text evidence="1">Belongs to the peptidase S66 family.</text>
</comment>
<keyword evidence="2" id="KW-0121">Carboxypeptidase</keyword>
<evidence type="ECO:0000256" key="1">
    <source>
        <dbReference type="ARBA" id="ARBA00010233"/>
    </source>
</evidence>
<dbReference type="InterPro" id="IPR040921">
    <property type="entry name" value="Peptidase_S66C"/>
</dbReference>
<feature type="domain" description="LD-carboxypeptidase N-terminal" evidence="7">
    <location>
        <begin position="26"/>
        <end position="145"/>
    </location>
</feature>
<dbReference type="InterPro" id="IPR040449">
    <property type="entry name" value="Peptidase_S66_N"/>
</dbReference>
<dbReference type="InterPro" id="IPR003507">
    <property type="entry name" value="S66_fam"/>
</dbReference>
<dbReference type="SUPFAM" id="SSF52317">
    <property type="entry name" value="Class I glutamine amidotransferase-like"/>
    <property type="match status" value="1"/>
</dbReference>
<organism evidence="9 10">
    <name type="scientific">Leucobacter coleopterorum</name>
    <dbReference type="NCBI Taxonomy" id="2714933"/>
    <lineage>
        <taxon>Bacteria</taxon>
        <taxon>Bacillati</taxon>
        <taxon>Actinomycetota</taxon>
        <taxon>Actinomycetes</taxon>
        <taxon>Micrococcales</taxon>
        <taxon>Microbacteriaceae</taxon>
        <taxon>Leucobacter</taxon>
    </lineage>
</organism>
<dbReference type="PANTHER" id="PTHR30237">
    <property type="entry name" value="MURAMOYLTETRAPEPTIDE CARBOXYPEPTIDASE"/>
    <property type="match status" value="1"/>
</dbReference>
<dbReference type="RefSeq" id="WP_166331190.1">
    <property type="nucleotide sequence ID" value="NZ_CP049933.1"/>
</dbReference>
<dbReference type="Pfam" id="PF17676">
    <property type="entry name" value="Peptidase_S66C"/>
    <property type="match status" value="1"/>
</dbReference>
<sequence>MSAAHTAGDHPHGSPGLRPLQVGDRVGLVTPSSAVPADRMREAIALVESWGLVPVVGEHALDTHPRAGSYLAGSDEQRAADLMRAYTDDSLAAVFCMRGGYGAVRLLDLLDVGALRAARPKPLIGSSDITALHEFWERELGVATWFAPMLGTGELMDDPRNITALKRSLFLPTRGKTLSAPGADTMVQGVGEGTLTGGNLSLLAMTTGSRPGGRSAKGRIVLIEDVSEQTYRIDGFLVNLLRSGYFEGAAGIVLGTWHECSPLPEIRALAEELLVPLGIPLVWGLPFGHGFGVDCVPLGVQAKLVADAQQPRLEVLG</sequence>
<protein>
    <submittedName>
        <fullName evidence="9">LD-carboxypeptidase</fullName>
    </submittedName>
</protein>
<evidence type="ECO:0000256" key="3">
    <source>
        <dbReference type="ARBA" id="ARBA00022670"/>
    </source>
</evidence>